<comment type="cofactor">
    <cofactor evidence="1">
        <name>Zn(2+)</name>
        <dbReference type="ChEBI" id="CHEBI:29105"/>
    </cofactor>
</comment>
<evidence type="ECO:0000256" key="7">
    <source>
        <dbReference type="ARBA" id="ARBA00022723"/>
    </source>
</evidence>
<evidence type="ECO:0000256" key="11">
    <source>
        <dbReference type="ARBA" id="ARBA00023049"/>
    </source>
</evidence>
<dbReference type="Pfam" id="PF02163">
    <property type="entry name" value="Peptidase_M50"/>
    <property type="match status" value="1"/>
</dbReference>
<dbReference type="GO" id="GO:0046872">
    <property type="term" value="F:metal ion binding"/>
    <property type="evidence" value="ECO:0007669"/>
    <property type="project" value="UniProtKB-KW"/>
</dbReference>
<accession>A0A2H0KGB5</accession>
<protein>
    <submittedName>
        <fullName evidence="15">Site-2 protease family protein</fullName>
    </submittedName>
</protein>
<evidence type="ECO:0000256" key="12">
    <source>
        <dbReference type="ARBA" id="ARBA00023136"/>
    </source>
</evidence>
<feature type="transmembrane region" description="Helical" evidence="13">
    <location>
        <begin position="171"/>
        <end position="194"/>
    </location>
</feature>
<feature type="transmembrane region" description="Helical" evidence="13">
    <location>
        <begin position="121"/>
        <end position="142"/>
    </location>
</feature>
<keyword evidence="10 13" id="KW-1133">Transmembrane helix</keyword>
<evidence type="ECO:0000256" key="3">
    <source>
        <dbReference type="ARBA" id="ARBA00007931"/>
    </source>
</evidence>
<keyword evidence="7" id="KW-0479">Metal-binding</keyword>
<dbReference type="EMBL" id="PCVI01000021">
    <property type="protein sequence ID" value="PIQ70289.1"/>
    <property type="molecule type" value="Genomic_DNA"/>
</dbReference>
<keyword evidence="8" id="KW-0378">Hydrolase</keyword>
<dbReference type="GO" id="GO:0006508">
    <property type="term" value="P:proteolysis"/>
    <property type="evidence" value="ECO:0007669"/>
    <property type="project" value="UniProtKB-KW"/>
</dbReference>
<name>A0A2H0KGB5_9BACT</name>
<dbReference type="Proteomes" id="UP000231371">
    <property type="component" value="Unassembled WGS sequence"/>
</dbReference>
<dbReference type="CDD" id="cd06158">
    <property type="entry name" value="S2P-M50_like_1"/>
    <property type="match status" value="1"/>
</dbReference>
<feature type="transmembrane region" description="Helical" evidence="13">
    <location>
        <begin position="6"/>
        <end position="25"/>
    </location>
</feature>
<evidence type="ECO:0000256" key="2">
    <source>
        <dbReference type="ARBA" id="ARBA00004651"/>
    </source>
</evidence>
<evidence type="ECO:0000256" key="1">
    <source>
        <dbReference type="ARBA" id="ARBA00001947"/>
    </source>
</evidence>
<feature type="domain" description="Peptidase M50" evidence="14">
    <location>
        <begin position="123"/>
        <end position="161"/>
    </location>
</feature>
<evidence type="ECO:0000256" key="13">
    <source>
        <dbReference type="SAM" id="Phobius"/>
    </source>
</evidence>
<dbReference type="InterPro" id="IPR044537">
    <property type="entry name" value="Rip2-like"/>
</dbReference>
<evidence type="ECO:0000313" key="16">
    <source>
        <dbReference type="Proteomes" id="UP000231371"/>
    </source>
</evidence>
<evidence type="ECO:0000256" key="9">
    <source>
        <dbReference type="ARBA" id="ARBA00022833"/>
    </source>
</evidence>
<evidence type="ECO:0000256" key="5">
    <source>
        <dbReference type="ARBA" id="ARBA00022670"/>
    </source>
</evidence>
<feature type="transmembrane region" description="Helical" evidence="13">
    <location>
        <begin position="88"/>
        <end position="109"/>
    </location>
</feature>
<dbReference type="GO" id="GO:0005886">
    <property type="term" value="C:plasma membrane"/>
    <property type="evidence" value="ECO:0007669"/>
    <property type="project" value="UniProtKB-SubCell"/>
</dbReference>
<feature type="transmembrane region" description="Helical" evidence="13">
    <location>
        <begin position="46"/>
        <end position="68"/>
    </location>
</feature>
<keyword evidence="9" id="KW-0862">Zinc</keyword>
<dbReference type="PANTHER" id="PTHR35864:SF1">
    <property type="entry name" value="ZINC METALLOPROTEASE YWHC-RELATED"/>
    <property type="match status" value="1"/>
</dbReference>
<keyword evidence="5 15" id="KW-0645">Protease</keyword>
<dbReference type="AlphaFoldDB" id="A0A2H0KGB5"/>
<keyword evidence="12 13" id="KW-0472">Membrane</keyword>
<dbReference type="InterPro" id="IPR052348">
    <property type="entry name" value="Metallopeptidase_M50B"/>
</dbReference>
<sequence length="211" mass="23245">MINIVGFIIFIFSIIIHEIAHGLMAEKLGDPTARLSKRLTLNPLPHIDPVMSIIFPLLLIFSGSPVIFGAAKPVPIDPYNLRNPRKDMGLIGLAGPLSNLILAVVLSLIARISLPLIQYSFLFGILQYGTQINIMLAIFNLIPLPPLDGGRIAVALLPEKYADALASLERFGILIILFLLLFPTSLFSLPNFIYKITNLLFSLVFPNFSLI</sequence>
<evidence type="ECO:0000256" key="4">
    <source>
        <dbReference type="ARBA" id="ARBA00022475"/>
    </source>
</evidence>
<evidence type="ECO:0000259" key="14">
    <source>
        <dbReference type="Pfam" id="PF02163"/>
    </source>
</evidence>
<organism evidence="15 16">
    <name type="scientific">Candidatus Shapirobacteria bacterium CG11_big_fil_rev_8_21_14_0_20_40_12</name>
    <dbReference type="NCBI Taxonomy" id="1974889"/>
    <lineage>
        <taxon>Bacteria</taxon>
        <taxon>Candidatus Shapironibacteriota</taxon>
    </lineage>
</organism>
<gene>
    <name evidence="15" type="ORF">COV89_01260</name>
</gene>
<reference evidence="15 16" key="1">
    <citation type="submission" date="2017-09" db="EMBL/GenBank/DDBJ databases">
        <title>Depth-based differentiation of microbial function through sediment-hosted aquifers and enrichment of novel symbionts in the deep terrestrial subsurface.</title>
        <authorList>
            <person name="Probst A.J."/>
            <person name="Ladd B."/>
            <person name="Jarett J.K."/>
            <person name="Geller-Mcgrath D.E."/>
            <person name="Sieber C.M."/>
            <person name="Emerson J.B."/>
            <person name="Anantharaman K."/>
            <person name="Thomas B.C."/>
            <person name="Malmstrom R."/>
            <person name="Stieglmeier M."/>
            <person name="Klingl A."/>
            <person name="Woyke T."/>
            <person name="Ryan C.M."/>
            <person name="Banfield J.F."/>
        </authorList>
    </citation>
    <scope>NUCLEOTIDE SEQUENCE [LARGE SCALE GENOMIC DNA]</scope>
    <source>
        <strain evidence="15">CG11_big_fil_rev_8_21_14_0_20_40_12</strain>
    </source>
</reference>
<comment type="subcellular location">
    <subcellularLocation>
        <location evidence="2">Cell membrane</location>
        <topology evidence="2">Multi-pass membrane protein</topology>
    </subcellularLocation>
</comment>
<keyword evidence="11" id="KW-0482">Metalloprotease</keyword>
<keyword evidence="6 13" id="KW-0812">Transmembrane</keyword>
<dbReference type="GO" id="GO:0008237">
    <property type="term" value="F:metallopeptidase activity"/>
    <property type="evidence" value="ECO:0007669"/>
    <property type="project" value="UniProtKB-KW"/>
</dbReference>
<evidence type="ECO:0000256" key="10">
    <source>
        <dbReference type="ARBA" id="ARBA00022989"/>
    </source>
</evidence>
<comment type="similarity">
    <text evidence="3">Belongs to the peptidase M50B family.</text>
</comment>
<proteinExistence type="inferred from homology"/>
<keyword evidence="4" id="KW-1003">Cell membrane</keyword>
<evidence type="ECO:0000256" key="8">
    <source>
        <dbReference type="ARBA" id="ARBA00022801"/>
    </source>
</evidence>
<comment type="caution">
    <text evidence="15">The sequence shown here is derived from an EMBL/GenBank/DDBJ whole genome shotgun (WGS) entry which is preliminary data.</text>
</comment>
<evidence type="ECO:0000313" key="15">
    <source>
        <dbReference type="EMBL" id="PIQ70289.1"/>
    </source>
</evidence>
<evidence type="ECO:0000256" key="6">
    <source>
        <dbReference type="ARBA" id="ARBA00022692"/>
    </source>
</evidence>
<dbReference type="PANTHER" id="PTHR35864">
    <property type="entry name" value="ZINC METALLOPROTEASE MJ0611-RELATED"/>
    <property type="match status" value="1"/>
</dbReference>
<dbReference type="InterPro" id="IPR008915">
    <property type="entry name" value="Peptidase_M50"/>
</dbReference>